<evidence type="ECO:0000256" key="2">
    <source>
        <dbReference type="ARBA" id="ARBA00005988"/>
    </source>
</evidence>
<evidence type="ECO:0000313" key="11">
    <source>
        <dbReference type="EMBL" id="OOE14426.1"/>
    </source>
</evidence>
<keyword evidence="9" id="KW-0812">Transmembrane</keyword>
<evidence type="ECO:0000256" key="1">
    <source>
        <dbReference type="ARBA" id="ARBA00001947"/>
    </source>
</evidence>
<dbReference type="SMART" id="SM00631">
    <property type="entry name" value="Zn_pept"/>
    <property type="match status" value="1"/>
</dbReference>
<dbReference type="Pfam" id="PF07833">
    <property type="entry name" value="Cu_amine_oxidN1"/>
    <property type="match status" value="2"/>
</dbReference>
<dbReference type="InterPro" id="IPR034274">
    <property type="entry name" value="ENP1_M14_CPD"/>
</dbReference>
<dbReference type="Gene3D" id="3.40.630.10">
    <property type="entry name" value="Zn peptidases"/>
    <property type="match status" value="1"/>
</dbReference>
<feature type="region of interest" description="Disordered" evidence="8">
    <location>
        <begin position="602"/>
        <end position="693"/>
    </location>
</feature>
<dbReference type="GO" id="GO:0005615">
    <property type="term" value="C:extracellular space"/>
    <property type="evidence" value="ECO:0007669"/>
    <property type="project" value="TreeGrafter"/>
</dbReference>
<evidence type="ECO:0000256" key="8">
    <source>
        <dbReference type="SAM" id="MobiDB-lite"/>
    </source>
</evidence>
<evidence type="ECO:0000313" key="12">
    <source>
        <dbReference type="Proteomes" id="UP000188597"/>
    </source>
</evidence>
<dbReference type="Pfam" id="PF00246">
    <property type="entry name" value="Peptidase_M14"/>
    <property type="match status" value="1"/>
</dbReference>
<proteinExistence type="inferred from homology"/>
<dbReference type="CDD" id="cd06229">
    <property type="entry name" value="M14_Endopeptidase_I"/>
    <property type="match status" value="1"/>
</dbReference>
<dbReference type="OrthoDB" id="9802862at2"/>
<feature type="compositionally biased region" description="Basic and acidic residues" evidence="8">
    <location>
        <begin position="618"/>
        <end position="638"/>
    </location>
</feature>
<gene>
    <name evidence="11" type="ORF">UN64_04325</name>
</gene>
<comment type="caution">
    <text evidence="11">The sequence shown here is derived from an EMBL/GenBank/DDBJ whole genome shotgun (WGS) entry which is preliminary data.</text>
</comment>
<feature type="active site" description="Proton donor/acceptor" evidence="7">
    <location>
        <position position="304"/>
    </location>
</feature>
<dbReference type="PANTHER" id="PTHR11705">
    <property type="entry name" value="PROTEASE FAMILY M14 CARBOXYPEPTIDASE A,B"/>
    <property type="match status" value="1"/>
</dbReference>
<dbReference type="InterPro" id="IPR036582">
    <property type="entry name" value="Mao_N_sf"/>
</dbReference>
<evidence type="ECO:0000259" key="10">
    <source>
        <dbReference type="PROSITE" id="PS52035"/>
    </source>
</evidence>
<dbReference type="PROSITE" id="PS52035">
    <property type="entry name" value="PEPTIDASE_M14"/>
    <property type="match status" value="1"/>
</dbReference>
<keyword evidence="5" id="KW-0862">Zinc</keyword>
<dbReference type="Proteomes" id="UP000188597">
    <property type="component" value="Unassembled WGS sequence"/>
</dbReference>
<feature type="compositionally biased region" description="Polar residues" evidence="8">
    <location>
        <begin position="602"/>
        <end position="616"/>
    </location>
</feature>
<dbReference type="GO" id="GO:0008270">
    <property type="term" value="F:zinc ion binding"/>
    <property type="evidence" value="ECO:0007669"/>
    <property type="project" value="InterPro"/>
</dbReference>
<evidence type="ECO:0000256" key="7">
    <source>
        <dbReference type="PROSITE-ProRule" id="PRU01379"/>
    </source>
</evidence>
<feature type="domain" description="Peptidase M14" evidence="10">
    <location>
        <begin position="41"/>
        <end position="337"/>
    </location>
</feature>
<keyword evidence="3" id="KW-0645">Protease</keyword>
<protein>
    <recommendedName>
        <fullName evidence="10">Peptidase M14 domain-containing protein</fullName>
    </recommendedName>
</protein>
<dbReference type="InterPro" id="IPR012854">
    <property type="entry name" value="Cu_amine_oxidase-like_N"/>
</dbReference>
<feature type="transmembrane region" description="Helical" evidence="9">
    <location>
        <begin position="7"/>
        <end position="25"/>
    </location>
</feature>
<dbReference type="GO" id="GO:0004181">
    <property type="term" value="F:metallocarboxypeptidase activity"/>
    <property type="evidence" value="ECO:0007669"/>
    <property type="project" value="InterPro"/>
</dbReference>
<comment type="similarity">
    <text evidence="2 7">Belongs to the peptidase M14 family.</text>
</comment>
<feature type="compositionally biased region" description="Acidic residues" evidence="8">
    <location>
        <begin position="682"/>
        <end position="693"/>
    </location>
</feature>
<name>A0A1V3GC24_9BACL</name>
<dbReference type="SUPFAM" id="SSF55383">
    <property type="entry name" value="Copper amine oxidase, domain N"/>
    <property type="match status" value="2"/>
</dbReference>
<accession>A0A1V3GC24</accession>
<dbReference type="EMBL" id="MQMF01000001">
    <property type="protein sequence ID" value="OOE14426.1"/>
    <property type="molecule type" value="Genomic_DNA"/>
</dbReference>
<organism evidence="11 12">
    <name type="scientific">Fictibacillus arsenicus</name>
    <dbReference type="NCBI Taxonomy" id="255247"/>
    <lineage>
        <taxon>Bacteria</taxon>
        <taxon>Bacillati</taxon>
        <taxon>Bacillota</taxon>
        <taxon>Bacilli</taxon>
        <taxon>Bacillales</taxon>
        <taxon>Fictibacillaceae</taxon>
        <taxon>Fictibacillus</taxon>
    </lineage>
</organism>
<dbReference type="GO" id="GO:0006508">
    <property type="term" value="P:proteolysis"/>
    <property type="evidence" value="ECO:0007669"/>
    <property type="project" value="UniProtKB-KW"/>
</dbReference>
<evidence type="ECO:0000256" key="6">
    <source>
        <dbReference type="ARBA" id="ARBA00023049"/>
    </source>
</evidence>
<keyword evidence="9" id="KW-0472">Membrane</keyword>
<evidence type="ECO:0000256" key="9">
    <source>
        <dbReference type="SAM" id="Phobius"/>
    </source>
</evidence>
<evidence type="ECO:0000256" key="5">
    <source>
        <dbReference type="ARBA" id="ARBA00022833"/>
    </source>
</evidence>
<dbReference type="SUPFAM" id="SSF53187">
    <property type="entry name" value="Zn-dependent exopeptidases"/>
    <property type="match status" value="1"/>
</dbReference>
<keyword evidence="9" id="KW-1133">Transmembrane helix</keyword>
<dbReference type="InterPro" id="IPR000834">
    <property type="entry name" value="Peptidase_M14"/>
</dbReference>
<dbReference type="AlphaFoldDB" id="A0A1V3GC24"/>
<evidence type="ECO:0000256" key="4">
    <source>
        <dbReference type="ARBA" id="ARBA00022801"/>
    </source>
</evidence>
<reference evidence="11 12" key="1">
    <citation type="submission" date="2016-11" db="EMBL/GenBank/DDBJ databases">
        <authorList>
            <person name="Jaros S."/>
            <person name="Januszkiewicz K."/>
            <person name="Wedrychowicz H."/>
        </authorList>
    </citation>
    <scope>NUCLEOTIDE SEQUENCE [LARGE SCALE GENOMIC DNA]</scope>
    <source>
        <strain evidence="11 12">Con a/3</strain>
    </source>
</reference>
<keyword evidence="4" id="KW-0378">Hydrolase</keyword>
<evidence type="ECO:0000256" key="3">
    <source>
        <dbReference type="ARBA" id="ARBA00022670"/>
    </source>
</evidence>
<dbReference type="Gene3D" id="3.30.457.10">
    <property type="entry name" value="Copper amine oxidase-like, N-terminal domain"/>
    <property type="match status" value="2"/>
</dbReference>
<dbReference type="PANTHER" id="PTHR11705:SF143">
    <property type="entry name" value="SLL0236 PROTEIN"/>
    <property type="match status" value="1"/>
</dbReference>
<sequence length="693" mass="78498">MGMRKKLHILLIFTLFISVFVTYWSDDNKVKAASDIVNPNQFYTYDEMVQDIKKLAAQYPGLITYKQIGRSEYGRPIYAVSLGKGNAKVFINGSHHAREWITTNLTMDMIDQYARSYTNNDAMGSYNVRDVLNKTTMWFVPMVNPDGVTLQQYGLSAFPSADRLKLIQMNDGSTNFQRWKANARGVDLNRQYQADWANIKNSPGKPYWRNYKGTAPVNQMESKAIVNFTKSINPEMAVAYHSSGEILYWNFHQTGSIYDRDHAYAKKIGSLTGYRLIYPGPNPSGGGFTDWFVLNYKRPGFTPELGNYAGDTHVPISEYSSIWSQNKYVGLYVASEGYKLYVKSPRYNPIQPVSVKVNDKLMKFDESAFITNNRTYVPIRGIFEELDMTVSYNANTGEIIASRWDRTVKFKVGSTTAIVENATGSKTITFDTAPTVNNGRTMVPLRFIGDALEGEVKWDNSTYTASITDTFVEVGKIKNPNPINVYVNNEKQSFNPAAQMFGGDTVYVPLRAFFEKIGAKVTYDNYVATAVKNNTTMVIDFNNRLVKVNGKTMYLNKPTLLVNDYTMIPLRLISEAFGYEVNWSQAEWSAYIQVPADVQQQKSEVTQQETEQPTDVTTEEKQKLSAEEETKTEAREQESAQQPIDEPSNTPEQDETNNNNTETVTLEEEVSTVQERINEDLSLSEENVEVSTP</sequence>
<comment type="cofactor">
    <cofactor evidence="1">
        <name>Zn(2+)</name>
        <dbReference type="ChEBI" id="CHEBI:29105"/>
    </cofactor>
</comment>
<keyword evidence="6" id="KW-0482">Metalloprotease</keyword>